<dbReference type="Gene3D" id="1.20.1250.20">
    <property type="entry name" value="MFS general substrate transporter like domains"/>
    <property type="match status" value="2"/>
</dbReference>
<evidence type="ECO:0000256" key="3">
    <source>
        <dbReference type="ARBA" id="ARBA00022475"/>
    </source>
</evidence>
<dbReference type="AlphaFoldDB" id="E1SQH5"/>
<reference evidence="8 9" key="1">
    <citation type="journal article" date="2010" name="Stand. Genomic Sci.">
        <title>Complete genome sequence of Ferrimonas balearica type strain (PAT).</title>
        <authorList>
            <person name="Nolan M."/>
            <person name="Sikorski J."/>
            <person name="Davenport K."/>
            <person name="Lucas S."/>
            <person name="Glavina Del Rio T."/>
            <person name="Tice H."/>
            <person name="Cheng J."/>
            <person name="Goodwin L."/>
            <person name="Pitluck S."/>
            <person name="Liolios K."/>
            <person name="Ivanova N."/>
            <person name="Mavromatis K."/>
            <person name="Ovchinnikova G."/>
            <person name="Pati A."/>
            <person name="Chen A."/>
            <person name="Palaniappan K."/>
            <person name="Land M."/>
            <person name="Hauser L."/>
            <person name="Chang Y."/>
            <person name="Jeffries C."/>
            <person name="Tapia R."/>
            <person name="Brettin T."/>
            <person name="Detter J."/>
            <person name="Han C."/>
            <person name="Yasawong M."/>
            <person name="Rohde M."/>
            <person name="Tindall B."/>
            <person name="Goker M."/>
            <person name="Woyke T."/>
            <person name="Bristow J."/>
            <person name="Eisen J."/>
            <person name="Markowitz V."/>
            <person name="Hugenholtz P."/>
            <person name="Kyrpides N."/>
            <person name="Klenk H."/>
            <person name="Lapidus A."/>
        </authorList>
    </citation>
    <scope>NUCLEOTIDE SEQUENCE [LARGE SCALE GENOMIC DNA]</scope>
    <source>
        <strain evidence="9">DSM 9799 / CCM 4581 / KCTC 23876 / PAT</strain>
    </source>
</reference>
<comment type="subcellular location">
    <subcellularLocation>
        <location evidence="1">Cell membrane</location>
        <topology evidence="1">Multi-pass membrane protein</topology>
    </subcellularLocation>
</comment>
<dbReference type="InterPro" id="IPR036259">
    <property type="entry name" value="MFS_trans_sf"/>
</dbReference>
<feature type="transmembrane region" description="Helical" evidence="7">
    <location>
        <begin position="346"/>
        <end position="369"/>
    </location>
</feature>
<evidence type="ECO:0000256" key="4">
    <source>
        <dbReference type="ARBA" id="ARBA00022692"/>
    </source>
</evidence>
<accession>E1SQH5</accession>
<dbReference type="GO" id="GO:0005886">
    <property type="term" value="C:plasma membrane"/>
    <property type="evidence" value="ECO:0007669"/>
    <property type="project" value="UniProtKB-SubCell"/>
</dbReference>
<feature type="transmembrane region" description="Helical" evidence="7">
    <location>
        <begin position="47"/>
        <end position="68"/>
    </location>
</feature>
<organism evidence="8 9">
    <name type="scientific">Ferrimonas balearica (strain DSM 9799 / CCM 4581 / KCTC 23876 / PAT)</name>
    <dbReference type="NCBI Taxonomy" id="550540"/>
    <lineage>
        <taxon>Bacteria</taxon>
        <taxon>Pseudomonadati</taxon>
        <taxon>Pseudomonadota</taxon>
        <taxon>Gammaproteobacteria</taxon>
        <taxon>Alteromonadales</taxon>
        <taxon>Ferrimonadaceae</taxon>
        <taxon>Ferrimonas</taxon>
    </lineage>
</organism>
<evidence type="ECO:0000313" key="8">
    <source>
        <dbReference type="EMBL" id="ADN74787.1"/>
    </source>
</evidence>
<keyword evidence="5 7" id="KW-1133">Transmembrane helix</keyword>
<name>E1SQH5_FERBD</name>
<feature type="transmembrane region" description="Helical" evidence="7">
    <location>
        <begin position="163"/>
        <end position="181"/>
    </location>
</feature>
<dbReference type="InterPro" id="IPR050171">
    <property type="entry name" value="MFS_Transporters"/>
</dbReference>
<feature type="transmembrane region" description="Helical" evidence="7">
    <location>
        <begin position="73"/>
        <end position="91"/>
    </location>
</feature>
<sequence length="399" mass="44186">MTSDPRRAQLLLGLTFIMSMVFATWQTLLNNFVVEVAQFDGAQIGLLQSLREVPGFLAFTAVFVLLVIREQTLALVAMALLCVGVALTGFFPSAIGLYATTVLMSIGFHYYETVNQSLTLQWLPKEKTAEFMGRALSVKAAGALLAYAAIWLLMTGLGWDYRAMYLVSGLAGLAMLAYLITRFPRFDNPHPQHKRLILRRRYWLYYGLTFLSGARRQIFMVFAGFMMVEKFGYNVAAITGLFLINYLFNLLFAPAIGRFVQRAGERRALTVEYVGLALVFTSYAFVENAAFAGALYVIDHLLFALAIAIKSYLQKIADPKDLAATASVSFTINHIAAVVIPALLGLLWLTAPAAVFLIGTGFALTSLLLCRNIPDHPDADNPVRWAPVRLRARSEQNPT</sequence>
<evidence type="ECO:0000256" key="5">
    <source>
        <dbReference type="ARBA" id="ARBA00022989"/>
    </source>
</evidence>
<dbReference type="EMBL" id="CP002209">
    <property type="protein sequence ID" value="ADN74787.1"/>
    <property type="molecule type" value="Genomic_DNA"/>
</dbReference>
<dbReference type="HOGENOM" id="CLU_057648_0_0_6"/>
<evidence type="ECO:0000256" key="6">
    <source>
        <dbReference type="ARBA" id="ARBA00023136"/>
    </source>
</evidence>
<dbReference type="PANTHER" id="PTHR23517">
    <property type="entry name" value="RESISTANCE PROTEIN MDTM, PUTATIVE-RELATED-RELATED"/>
    <property type="match status" value="1"/>
</dbReference>
<keyword evidence="4 7" id="KW-0812">Transmembrane</keyword>
<evidence type="ECO:0000256" key="1">
    <source>
        <dbReference type="ARBA" id="ARBA00004651"/>
    </source>
</evidence>
<feature type="transmembrane region" description="Helical" evidence="7">
    <location>
        <begin position="97"/>
        <end position="114"/>
    </location>
</feature>
<feature type="transmembrane region" description="Helical" evidence="7">
    <location>
        <begin position="321"/>
        <end position="340"/>
    </location>
</feature>
<dbReference type="Pfam" id="PF07690">
    <property type="entry name" value="MFS_1"/>
    <property type="match status" value="1"/>
</dbReference>
<dbReference type="InterPro" id="IPR011701">
    <property type="entry name" value="MFS"/>
</dbReference>
<evidence type="ECO:0000256" key="7">
    <source>
        <dbReference type="SAM" id="Phobius"/>
    </source>
</evidence>
<gene>
    <name evidence="8" type="ordered locus">Fbal_0573</name>
</gene>
<dbReference type="STRING" id="550540.Fbal_0573"/>
<evidence type="ECO:0000313" key="9">
    <source>
        <dbReference type="Proteomes" id="UP000006683"/>
    </source>
</evidence>
<keyword evidence="9" id="KW-1185">Reference proteome</keyword>
<feature type="transmembrane region" description="Helical" evidence="7">
    <location>
        <begin position="268"/>
        <end position="285"/>
    </location>
</feature>
<dbReference type="eggNOG" id="COG2223">
    <property type="taxonomic scope" value="Bacteria"/>
</dbReference>
<keyword evidence="3" id="KW-1003">Cell membrane</keyword>
<dbReference type="KEGG" id="fbl:Fbal_0573"/>
<feature type="transmembrane region" description="Helical" evidence="7">
    <location>
        <begin position="291"/>
        <end position="309"/>
    </location>
</feature>
<protein>
    <submittedName>
        <fullName evidence="8">Major facilitator superfamily MFS_1</fullName>
    </submittedName>
</protein>
<proteinExistence type="predicted"/>
<dbReference type="GO" id="GO:0022857">
    <property type="term" value="F:transmembrane transporter activity"/>
    <property type="evidence" value="ECO:0007669"/>
    <property type="project" value="InterPro"/>
</dbReference>
<feature type="transmembrane region" description="Helical" evidence="7">
    <location>
        <begin position="231"/>
        <end position="256"/>
    </location>
</feature>
<keyword evidence="2" id="KW-0813">Transport</keyword>
<feature type="transmembrane region" description="Helical" evidence="7">
    <location>
        <begin position="135"/>
        <end position="157"/>
    </location>
</feature>
<dbReference type="Proteomes" id="UP000006683">
    <property type="component" value="Chromosome"/>
</dbReference>
<keyword evidence="6 7" id="KW-0472">Membrane</keyword>
<evidence type="ECO:0000256" key="2">
    <source>
        <dbReference type="ARBA" id="ARBA00022448"/>
    </source>
</evidence>
<feature type="transmembrane region" description="Helical" evidence="7">
    <location>
        <begin position="202"/>
        <end position="225"/>
    </location>
</feature>
<dbReference type="SUPFAM" id="SSF103473">
    <property type="entry name" value="MFS general substrate transporter"/>
    <property type="match status" value="1"/>
</dbReference>